<name>A0ABM1RXM8_LIMPO</name>
<gene>
    <name evidence="3" type="primary">LOC111083752</name>
</gene>
<feature type="domain" description="Ig-like" evidence="1">
    <location>
        <begin position="29"/>
        <end position="139"/>
    </location>
</feature>
<keyword evidence="2" id="KW-1185">Reference proteome</keyword>
<dbReference type="SUPFAM" id="SSF48726">
    <property type="entry name" value="Immunoglobulin"/>
    <property type="match status" value="1"/>
</dbReference>
<dbReference type="InterPro" id="IPR007110">
    <property type="entry name" value="Ig-like_dom"/>
</dbReference>
<proteinExistence type="predicted"/>
<dbReference type="RefSeq" id="XP_022236133.1">
    <property type="nucleotide sequence ID" value="XM_022380425.1"/>
</dbReference>
<dbReference type="InterPro" id="IPR036179">
    <property type="entry name" value="Ig-like_dom_sf"/>
</dbReference>
<dbReference type="GeneID" id="111083752"/>
<dbReference type="InterPro" id="IPR013783">
    <property type="entry name" value="Ig-like_fold"/>
</dbReference>
<dbReference type="PROSITE" id="PS50835">
    <property type="entry name" value="IG_LIKE"/>
    <property type="match status" value="1"/>
</dbReference>
<dbReference type="Gene3D" id="2.60.40.10">
    <property type="entry name" value="Immunoglobulins"/>
    <property type="match status" value="1"/>
</dbReference>
<organism evidence="2 3">
    <name type="scientific">Limulus polyphemus</name>
    <name type="common">Atlantic horseshoe crab</name>
    <dbReference type="NCBI Taxonomy" id="6850"/>
    <lineage>
        <taxon>Eukaryota</taxon>
        <taxon>Metazoa</taxon>
        <taxon>Ecdysozoa</taxon>
        <taxon>Arthropoda</taxon>
        <taxon>Chelicerata</taxon>
        <taxon>Merostomata</taxon>
        <taxon>Xiphosura</taxon>
        <taxon>Limulidae</taxon>
        <taxon>Limulus</taxon>
    </lineage>
</organism>
<protein>
    <submittedName>
        <fullName evidence="3">Semaphorin-2A-like isoform X2</fullName>
    </submittedName>
</protein>
<dbReference type="SUPFAM" id="SSF103575">
    <property type="entry name" value="Plexin repeat"/>
    <property type="match status" value="1"/>
</dbReference>
<evidence type="ECO:0000313" key="2">
    <source>
        <dbReference type="Proteomes" id="UP000694941"/>
    </source>
</evidence>
<dbReference type="Proteomes" id="UP000694941">
    <property type="component" value="Unplaced"/>
</dbReference>
<sequence length="161" mass="18693">MCRSRHPNCLQCVRDPYCGWDKDLNLCKPYVRGLLQDVTRATKNVCFNRERKKSLEVHWGQSVHLSCPIRQCQQEVLGLGPVEWYHYKQDKGKYQIMPQKKTYIHSSDLGLVIMSISEDQIGQYYCIVDGTKLFSYNITIASKSCNSPSQYISIGFLYRVL</sequence>
<reference evidence="3" key="1">
    <citation type="submission" date="2025-08" db="UniProtKB">
        <authorList>
            <consortium name="RefSeq"/>
        </authorList>
    </citation>
    <scope>IDENTIFICATION</scope>
    <source>
        <tissue evidence="3">Muscle</tissue>
    </source>
</reference>
<evidence type="ECO:0000259" key="1">
    <source>
        <dbReference type="PROSITE" id="PS50835"/>
    </source>
</evidence>
<dbReference type="Gene3D" id="3.30.1680.10">
    <property type="entry name" value="ligand-binding face of the semaphorins, domain 2"/>
    <property type="match status" value="1"/>
</dbReference>
<accession>A0ABM1RXM8</accession>
<evidence type="ECO:0000313" key="3">
    <source>
        <dbReference type="RefSeq" id="XP_022236133.1"/>
    </source>
</evidence>